<reference evidence="1" key="1">
    <citation type="submission" date="2016-08" db="EMBL/GenBank/DDBJ databases">
        <authorList>
            <person name="Ngugi D.K."/>
            <person name="Miyake S."/>
            <person name="Stingl U."/>
        </authorList>
    </citation>
    <scope>NUCLEOTIDE SEQUENCE</scope>
    <source>
        <strain evidence="1">SCG-B11WGA-EpuloA1</strain>
    </source>
</reference>
<dbReference type="EMBL" id="LJDB01000101">
    <property type="protein sequence ID" value="ONI37937.1"/>
    <property type="molecule type" value="Genomic_DNA"/>
</dbReference>
<name>A0ACC8X7T7_9FIRM</name>
<proteinExistence type="predicted"/>
<evidence type="ECO:0000313" key="1">
    <source>
        <dbReference type="EMBL" id="ONI37937.1"/>
    </source>
</evidence>
<keyword evidence="2" id="KW-1185">Reference proteome</keyword>
<organism evidence="1 2">
    <name type="scientific">Candidatus Epulonipiscium fishelsonii</name>
    <dbReference type="NCBI Taxonomy" id="77094"/>
    <lineage>
        <taxon>Bacteria</taxon>
        <taxon>Bacillati</taxon>
        <taxon>Bacillota</taxon>
        <taxon>Clostridia</taxon>
        <taxon>Lachnospirales</taxon>
        <taxon>Lachnospiraceae</taxon>
        <taxon>Candidatus Epulonipiscium</taxon>
    </lineage>
</organism>
<comment type="caution">
    <text evidence="1">The sequence shown here is derived from an EMBL/GenBank/DDBJ whole genome shotgun (WGS) entry which is preliminary data.</text>
</comment>
<accession>A0ACC8X7T7</accession>
<dbReference type="Proteomes" id="UP000188605">
    <property type="component" value="Unassembled WGS sequence"/>
</dbReference>
<gene>
    <name evidence="1" type="ORF">AN396_11930</name>
</gene>
<evidence type="ECO:0000313" key="2">
    <source>
        <dbReference type="Proteomes" id="UP000188605"/>
    </source>
</evidence>
<sequence length="333" mass="35998">MKKLILGLMTAVLGVAPIMGAQLYSSAPSMQQKTYILQVSGGHSIFIENSDFTTTLINAGKSIDSQFIVDYIKGLGHSRIDTVIGTQNLSDSGLDEVVEEFRVGSILMANGYRPDLFKDLHEIADDKGIKIKTFDLDEIIDDVNVLLAQQPIVTYPPDNDMSVAVPVPTPSFEYGYDNDMSVGIPVPTPGYWYDNDQVGGGYVVSPGQQTYPYDNDMSVGVPVPDPGLWYDNDQVGGGYVMSPVPTPGYWYDNDQVGGGYVLLPGQQTYPYDNDMSVGLPVPTPAPVIGGTVYRTNTGSTYHAAGCEHANSTIYAISLTDAVNLGLQPCPYCY</sequence>
<protein>
    <submittedName>
        <fullName evidence="1">Uncharacterized protein</fullName>
    </submittedName>
</protein>